<dbReference type="EMBL" id="JARRAG010000002">
    <property type="protein sequence ID" value="MDG3004436.1"/>
    <property type="molecule type" value="Genomic_DNA"/>
</dbReference>
<dbReference type="Proteomes" id="UP001216907">
    <property type="component" value="Unassembled WGS sequence"/>
</dbReference>
<dbReference type="InterPro" id="IPR029044">
    <property type="entry name" value="Nucleotide-diphossugar_trans"/>
</dbReference>
<dbReference type="InterPro" id="IPR054566">
    <property type="entry name" value="ManC/GMP-like_b-helix"/>
</dbReference>
<keyword evidence="4" id="KW-1185">Reference proteome</keyword>
<dbReference type="SUPFAM" id="SSF159283">
    <property type="entry name" value="Guanosine diphospho-D-mannose pyrophosphorylase/mannose-6-phosphate isomerase linker domain"/>
    <property type="match status" value="1"/>
</dbReference>
<feature type="domain" description="Nucleotidyl transferase" evidence="1">
    <location>
        <begin position="4"/>
        <end position="281"/>
    </location>
</feature>
<keyword evidence="3" id="KW-0548">Nucleotidyltransferase</keyword>
<organism evidence="3 4">
    <name type="scientific">Paludisphaera mucosa</name>
    <dbReference type="NCBI Taxonomy" id="3030827"/>
    <lineage>
        <taxon>Bacteria</taxon>
        <taxon>Pseudomonadati</taxon>
        <taxon>Planctomycetota</taxon>
        <taxon>Planctomycetia</taxon>
        <taxon>Isosphaerales</taxon>
        <taxon>Isosphaeraceae</taxon>
        <taxon>Paludisphaera</taxon>
    </lineage>
</organism>
<dbReference type="GO" id="GO:0016779">
    <property type="term" value="F:nucleotidyltransferase activity"/>
    <property type="evidence" value="ECO:0007669"/>
    <property type="project" value="UniProtKB-KW"/>
</dbReference>
<evidence type="ECO:0000313" key="4">
    <source>
        <dbReference type="Proteomes" id="UP001216907"/>
    </source>
</evidence>
<proteinExistence type="predicted"/>
<name>A0ABT6FAC8_9BACT</name>
<evidence type="ECO:0000259" key="1">
    <source>
        <dbReference type="Pfam" id="PF00483"/>
    </source>
</evidence>
<reference evidence="3 4" key="1">
    <citation type="submission" date="2023-03" db="EMBL/GenBank/DDBJ databases">
        <title>Paludisphaera mucosa sp. nov. a novel planctomycete from northern fen.</title>
        <authorList>
            <person name="Ivanova A."/>
        </authorList>
    </citation>
    <scope>NUCLEOTIDE SEQUENCE [LARGE SCALE GENOMIC DNA]</scope>
    <source>
        <strain evidence="3 4">Pla2</strain>
    </source>
</reference>
<sequence length="359" mass="38668">MLFAIIMAGGSGTRFWPKSRRNRPKQLLNLHGDSTMLQQTVARIAPLVPAERILIITGADQAEATRAQLPQLPASNVIAEPCPRDTAPCVGLAAEIVAARDPRGSMIVMPADHVIGPEAVFLKTVKAAVAVIDAAPSSLVTFGVKPTRPETGYGYIQRGELIETRDGVAVHRVVQFREKPDRDTAEQFLASGSFAWNAGIFLWRAATILQEIRRHKPLLGAALDRVGAAWGTEAGPDVLAAEFPEMERTPIDKAVMEKAADVKVLEVVYDWNDVGDWRSLRPLLPADADGNALQGDVIARDTKNSIIISDDGGLIATIGLDDVVIVQSGGATLVARRDQLDKLKAVVESLNERGHGSYL</sequence>
<keyword evidence="3" id="KW-0808">Transferase</keyword>
<dbReference type="PANTHER" id="PTHR46390:SF1">
    <property type="entry name" value="MANNOSE-1-PHOSPHATE GUANYLYLTRANSFERASE"/>
    <property type="match status" value="1"/>
</dbReference>
<evidence type="ECO:0000259" key="2">
    <source>
        <dbReference type="Pfam" id="PF22640"/>
    </source>
</evidence>
<dbReference type="CDD" id="cd02509">
    <property type="entry name" value="GDP-M1P_Guanylyltransferase"/>
    <property type="match status" value="1"/>
</dbReference>
<dbReference type="PANTHER" id="PTHR46390">
    <property type="entry name" value="MANNOSE-1-PHOSPHATE GUANYLYLTRANSFERASE"/>
    <property type="match status" value="1"/>
</dbReference>
<comment type="caution">
    <text evidence="3">The sequence shown here is derived from an EMBL/GenBank/DDBJ whole genome shotgun (WGS) entry which is preliminary data.</text>
</comment>
<gene>
    <name evidence="3" type="ORF">PZE19_11680</name>
</gene>
<feature type="domain" description="MannoseP isomerase/GMP-like beta-helix" evidence="2">
    <location>
        <begin position="295"/>
        <end position="350"/>
    </location>
</feature>
<dbReference type="Gene3D" id="3.90.550.10">
    <property type="entry name" value="Spore Coat Polysaccharide Biosynthesis Protein SpsA, Chain A"/>
    <property type="match status" value="1"/>
</dbReference>
<dbReference type="InterPro" id="IPR051161">
    <property type="entry name" value="Mannose-6P_isomerase_type2"/>
</dbReference>
<dbReference type="Pfam" id="PF22640">
    <property type="entry name" value="ManC_GMP_beta-helix"/>
    <property type="match status" value="1"/>
</dbReference>
<dbReference type="RefSeq" id="WP_277860794.1">
    <property type="nucleotide sequence ID" value="NZ_JARRAG010000002.1"/>
</dbReference>
<evidence type="ECO:0000313" key="3">
    <source>
        <dbReference type="EMBL" id="MDG3004436.1"/>
    </source>
</evidence>
<dbReference type="SUPFAM" id="SSF53448">
    <property type="entry name" value="Nucleotide-diphospho-sugar transferases"/>
    <property type="match status" value="1"/>
</dbReference>
<protein>
    <submittedName>
        <fullName evidence="3">Mannose-1-phosphate guanylyltransferase</fullName>
    </submittedName>
</protein>
<dbReference type="InterPro" id="IPR005835">
    <property type="entry name" value="NTP_transferase_dom"/>
</dbReference>
<accession>A0ABT6FAC8</accession>
<dbReference type="Pfam" id="PF00483">
    <property type="entry name" value="NTP_transferase"/>
    <property type="match status" value="1"/>
</dbReference>
<dbReference type="InterPro" id="IPR049577">
    <property type="entry name" value="GMPP_N"/>
</dbReference>